<dbReference type="InterPro" id="IPR018929">
    <property type="entry name" value="DUF2510"/>
</dbReference>
<dbReference type="OrthoDB" id="3430849at2"/>
<protein>
    <recommendedName>
        <fullName evidence="2">DUF2510 domain-containing protein</fullName>
    </recommendedName>
</protein>
<evidence type="ECO:0000313" key="4">
    <source>
        <dbReference type="Proteomes" id="UP000005442"/>
    </source>
</evidence>
<feature type="domain" description="DUF2510" evidence="2">
    <location>
        <begin position="8"/>
        <end position="35"/>
    </location>
</feature>
<sequence length="169" mass="17738">MSAPTPVAGWYPDPQNPSQQRYWNGTVWAAQHPPPRRVGGVFGRVFAYLLVIAVLTGLVSGTVAMPIFGTIFGLVVGVGIGLPVALLAAAVIAAAARPSVTRKTYCRCIDATLVTLFVAVILLAVAWINQHALAGSRGAYTLLGVTLICLIAVRPLLRRLVPATPTPSS</sequence>
<dbReference type="KEGG" id="mrh:MycrhN_5939"/>
<feature type="transmembrane region" description="Helical" evidence="1">
    <location>
        <begin position="71"/>
        <end position="96"/>
    </location>
</feature>
<reference evidence="3 4" key="1">
    <citation type="submission" date="2011-12" db="EMBL/GenBank/DDBJ databases">
        <title>Complete sequence of Mycobacterium rhodesiae NBB3.</title>
        <authorList>
            <consortium name="US DOE Joint Genome Institute"/>
            <person name="Lucas S."/>
            <person name="Han J."/>
            <person name="Lapidus A."/>
            <person name="Cheng J.-F."/>
            <person name="Goodwin L."/>
            <person name="Pitluck S."/>
            <person name="Peters L."/>
            <person name="Mikhailova N."/>
            <person name="Gu W."/>
            <person name="Detter J.C."/>
            <person name="Han C."/>
            <person name="Tapia R."/>
            <person name="Land M."/>
            <person name="Hauser L."/>
            <person name="Kyrpides N."/>
            <person name="Ivanova N."/>
            <person name="Pagani I."/>
            <person name="Mattes T."/>
            <person name="Holmes A."/>
            <person name="Rutledge P."/>
            <person name="Paulsen I."/>
            <person name="Coleman N."/>
            <person name="Woyke T."/>
        </authorList>
    </citation>
    <scope>NUCLEOTIDE SEQUENCE [LARGE SCALE GENOMIC DNA]</scope>
    <source>
        <strain evidence="3 4">NBB3</strain>
    </source>
</reference>
<keyword evidence="1" id="KW-0812">Transmembrane</keyword>
<gene>
    <name evidence="3" type="ordered locus">MycrhN_5939</name>
</gene>
<feature type="transmembrane region" description="Helical" evidence="1">
    <location>
        <begin position="140"/>
        <end position="157"/>
    </location>
</feature>
<dbReference type="PATRIC" id="fig|710685.3.peg.5965"/>
<keyword evidence="4" id="KW-1185">Reference proteome</keyword>
<feature type="transmembrane region" description="Helical" evidence="1">
    <location>
        <begin position="108"/>
        <end position="128"/>
    </location>
</feature>
<evidence type="ECO:0000313" key="3">
    <source>
        <dbReference type="EMBL" id="AEV76401.1"/>
    </source>
</evidence>
<dbReference type="RefSeq" id="WP_014214138.1">
    <property type="nucleotide sequence ID" value="NC_016604.1"/>
</dbReference>
<dbReference type="Proteomes" id="UP000005442">
    <property type="component" value="Chromosome"/>
</dbReference>
<name>G8RQD5_MYCRN</name>
<keyword evidence="1" id="KW-0472">Membrane</keyword>
<dbReference type="EMBL" id="CP003169">
    <property type="protein sequence ID" value="AEV76401.1"/>
    <property type="molecule type" value="Genomic_DNA"/>
</dbReference>
<evidence type="ECO:0000256" key="1">
    <source>
        <dbReference type="SAM" id="Phobius"/>
    </source>
</evidence>
<feature type="transmembrane region" description="Helical" evidence="1">
    <location>
        <begin position="45"/>
        <end position="65"/>
    </location>
</feature>
<proteinExistence type="predicted"/>
<organism evidence="3 4">
    <name type="scientific">Mycolicibacterium rhodesiae (strain NBB3)</name>
    <name type="common">Mycobacterium rhodesiae</name>
    <dbReference type="NCBI Taxonomy" id="710685"/>
    <lineage>
        <taxon>Bacteria</taxon>
        <taxon>Bacillati</taxon>
        <taxon>Actinomycetota</taxon>
        <taxon>Actinomycetes</taxon>
        <taxon>Mycobacteriales</taxon>
        <taxon>Mycobacteriaceae</taxon>
        <taxon>Mycolicibacterium</taxon>
    </lineage>
</organism>
<dbReference type="HOGENOM" id="CLU_1576785_0_0_11"/>
<keyword evidence="1" id="KW-1133">Transmembrane helix</keyword>
<accession>G8RQD5</accession>
<dbReference type="Pfam" id="PF10708">
    <property type="entry name" value="DUF2510"/>
    <property type="match status" value="1"/>
</dbReference>
<dbReference type="AlphaFoldDB" id="G8RQD5"/>
<evidence type="ECO:0000259" key="2">
    <source>
        <dbReference type="Pfam" id="PF10708"/>
    </source>
</evidence>